<dbReference type="Proteomes" id="UP000799753">
    <property type="component" value="Unassembled WGS sequence"/>
</dbReference>
<evidence type="ECO:0000313" key="1">
    <source>
        <dbReference type="EMBL" id="KAF2635307.1"/>
    </source>
</evidence>
<protein>
    <submittedName>
        <fullName evidence="1">Uncharacterized protein</fullName>
    </submittedName>
</protein>
<proteinExistence type="predicted"/>
<accession>A0A6A6RJP1</accession>
<sequence>MCAWRAPRSRQRVHTILLFYGVCAEKKKVIIYYRNSNTPLDSHTGQKSGQHDTVIFYVETPEKHGIMTTVYCASHTNGMPLCR</sequence>
<organism evidence="1 2">
    <name type="scientific">Massarina eburnea CBS 473.64</name>
    <dbReference type="NCBI Taxonomy" id="1395130"/>
    <lineage>
        <taxon>Eukaryota</taxon>
        <taxon>Fungi</taxon>
        <taxon>Dikarya</taxon>
        <taxon>Ascomycota</taxon>
        <taxon>Pezizomycotina</taxon>
        <taxon>Dothideomycetes</taxon>
        <taxon>Pleosporomycetidae</taxon>
        <taxon>Pleosporales</taxon>
        <taxon>Massarineae</taxon>
        <taxon>Massarinaceae</taxon>
        <taxon>Massarina</taxon>
    </lineage>
</organism>
<evidence type="ECO:0000313" key="2">
    <source>
        <dbReference type="Proteomes" id="UP000799753"/>
    </source>
</evidence>
<dbReference type="EMBL" id="MU006808">
    <property type="protein sequence ID" value="KAF2635307.1"/>
    <property type="molecule type" value="Genomic_DNA"/>
</dbReference>
<reference evidence="1" key="1">
    <citation type="journal article" date="2020" name="Stud. Mycol.">
        <title>101 Dothideomycetes genomes: a test case for predicting lifestyles and emergence of pathogens.</title>
        <authorList>
            <person name="Haridas S."/>
            <person name="Albert R."/>
            <person name="Binder M."/>
            <person name="Bloem J."/>
            <person name="Labutti K."/>
            <person name="Salamov A."/>
            <person name="Andreopoulos B."/>
            <person name="Baker S."/>
            <person name="Barry K."/>
            <person name="Bills G."/>
            <person name="Bluhm B."/>
            <person name="Cannon C."/>
            <person name="Castanera R."/>
            <person name="Culley D."/>
            <person name="Daum C."/>
            <person name="Ezra D."/>
            <person name="Gonzalez J."/>
            <person name="Henrissat B."/>
            <person name="Kuo A."/>
            <person name="Liang C."/>
            <person name="Lipzen A."/>
            <person name="Lutzoni F."/>
            <person name="Magnuson J."/>
            <person name="Mondo S."/>
            <person name="Nolan M."/>
            <person name="Ohm R."/>
            <person name="Pangilinan J."/>
            <person name="Park H.-J."/>
            <person name="Ramirez L."/>
            <person name="Alfaro M."/>
            <person name="Sun H."/>
            <person name="Tritt A."/>
            <person name="Yoshinaga Y."/>
            <person name="Zwiers L.-H."/>
            <person name="Turgeon B."/>
            <person name="Goodwin S."/>
            <person name="Spatafora J."/>
            <person name="Crous P."/>
            <person name="Grigoriev I."/>
        </authorList>
    </citation>
    <scope>NUCLEOTIDE SEQUENCE</scope>
    <source>
        <strain evidence="1">CBS 473.64</strain>
    </source>
</reference>
<gene>
    <name evidence="1" type="ORF">P280DRAFT_195750</name>
</gene>
<keyword evidence="2" id="KW-1185">Reference proteome</keyword>
<dbReference type="AlphaFoldDB" id="A0A6A6RJP1"/>
<name>A0A6A6RJP1_9PLEO</name>